<dbReference type="RefSeq" id="WP_092794518.1">
    <property type="nucleotide sequence ID" value="NZ_DASWWU010000001.1"/>
</dbReference>
<evidence type="ECO:0000313" key="2">
    <source>
        <dbReference type="Proteomes" id="UP000199371"/>
    </source>
</evidence>
<dbReference type="OrthoDB" id="3174978at2"/>
<dbReference type="AlphaFoldDB" id="A0A1H6MI28"/>
<reference evidence="2" key="1">
    <citation type="submission" date="2016-10" db="EMBL/GenBank/DDBJ databases">
        <authorList>
            <person name="Varghese N."/>
            <person name="Submissions S."/>
        </authorList>
    </citation>
    <scope>NUCLEOTIDE SEQUENCE [LARGE SCALE GENOMIC DNA]</scope>
    <source>
        <strain evidence="2">DSM 17616</strain>
    </source>
</reference>
<dbReference type="Proteomes" id="UP000199371">
    <property type="component" value="Unassembled WGS sequence"/>
</dbReference>
<dbReference type="EMBL" id="FNXF01000011">
    <property type="protein sequence ID" value="SEI01324.1"/>
    <property type="molecule type" value="Genomic_DNA"/>
</dbReference>
<sequence>MTDFVKKYQAWLSEFSQTLQQAEQQQLDNMVGFVEQLKAYVKAGKELSAYETALFVETLKRQWQDHDAEDVAKDSTEPPSLWPEALWQELSSITDKSQLEWQELAQDFKHQGVYYQGEIVGMGRYRCSHCLQHIDYTHPAELLACGECGGVQFFREGLPV</sequence>
<protein>
    <submittedName>
        <fullName evidence="1">Zinc-ribbon containing domain-containing protein</fullName>
    </submittedName>
</protein>
<gene>
    <name evidence="1" type="ORF">SAMN05660691_02794</name>
</gene>
<organism evidence="1 2">
    <name type="scientific">Rheinheimera pacifica</name>
    <dbReference type="NCBI Taxonomy" id="173990"/>
    <lineage>
        <taxon>Bacteria</taxon>
        <taxon>Pseudomonadati</taxon>
        <taxon>Pseudomonadota</taxon>
        <taxon>Gammaproteobacteria</taxon>
        <taxon>Chromatiales</taxon>
        <taxon>Chromatiaceae</taxon>
        <taxon>Rheinheimera</taxon>
    </lineage>
</organism>
<accession>A0A1H6MI28</accession>
<proteinExistence type="predicted"/>
<name>A0A1H6MI28_9GAMM</name>
<dbReference type="Pfam" id="PF07295">
    <property type="entry name" value="DUF1451"/>
    <property type="match status" value="1"/>
</dbReference>
<keyword evidence="2" id="KW-1185">Reference proteome</keyword>
<dbReference type="InterPro" id="IPR009912">
    <property type="entry name" value="DUF1451"/>
</dbReference>
<dbReference type="STRING" id="173990.SAMN05660691_02794"/>
<evidence type="ECO:0000313" key="1">
    <source>
        <dbReference type="EMBL" id="SEI01324.1"/>
    </source>
</evidence>